<reference evidence="2 3" key="1">
    <citation type="submission" date="2020-10" db="EMBL/GenBank/DDBJ databases">
        <title>Complete genome sequence of Cupriavidus basilensis CCUG 49340T.</title>
        <authorList>
            <person name="Salva-Serra F."/>
            <person name="Donoso R.A."/>
            <person name="Cho K.H."/>
            <person name="Yoo J.A."/>
            <person name="Lee K."/>
            <person name="Yoon S.-H."/>
            <person name="Perez-Pantoja D."/>
            <person name="Moore E.R.B."/>
        </authorList>
    </citation>
    <scope>NUCLEOTIDE SEQUENCE [LARGE SCALE GENOMIC DNA]</scope>
    <source>
        <strain evidence="3">CCUG 49340</strain>
    </source>
</reference>
<keyword evidence="2" id="KW-0418">Kinase</keyword>
<dbReference type="InterPro" id="IPR050861">
    <property type="entry name" value="Dihydroxyacetone_Kinase"/>
</dbReference>
<dbReference type="GO" id="GO:0005829">
    <property type="term" value="C:cytosol"/>
    <property type="evidence" value="ECO:0007669"/>
    <property type="project" value="TreeGrafter"/>
</dbReference>
<evidence type="ECO:0000259" key="1">
    <source>
        <dbReference type="PROSITE" id="PS51481"/>
    </source>
</evidence>
<name>A0A643FUN1_9BURK</name>
<dbReference type="EMBL" id="CP062804">
    <property type="protein sequence ID" value="QOT81457.1"/>
    <property type="molecule type" value="Genomic_DNA"/>
</dbReference>
<dbReference type="GO" id="GO:0004371">
    <property type="term" value="F:glycerone kinase activity"/>
    <property type="evidence" value="ECO:0007669"/>
    <property type="project" value="InterPro"/>
</dbReference>
<dbReference type="Gene3D" id="3.40.50.10440">
    <property type="entry name" value="Dihydroxyacetone kinase, domain 1"/>
    <property type="match status" value="1"/>
</dbReference>
<dbReference type="AlphaFoldDB" id="A0A643FUN1"/>
<keyword evidence="2" id="KW-0808">Transferase</keyword>
<dbReference type="InterPro" id="IPR004006">
    <property type="entry name" value="DhaK_dom"/>
</dbReference>
<proteinExistence type="predicted"/>
<dbReference type="PROSITE" id="PS51481">
    <property type="entry name" value="DHAK"/>
    <property type="match status" value="1"/>
</dbReference>
<evidence type="ECO:0000313" key="2">
    <source>
        <dbReference type="EMBL" id="QOT81457.1"/>
    </source>
</evidence>
<sequence length="89" mass="9173">MPWRCPSQHAWRQEVNIISGGGTGHAPAHGGYAGSGMLTAAVAGPVFIHKVAGAAAEAGLSLVEVMAEAHQPAAGWSRCFFLPFACRTS</sequence>
<feature type="domain" description="DhaK" evidence="1">
    <location>
        <begin position="1"/>
        <end position="89"/>
    </location>
</feature>
<dbReference type="GO" id="GO:0019563">
    <property type="term" value="P:glycerol catabolic process"/>
    <property type="evidence" value="ECO:0007669"/>
    <property type="project" value="TreeGrafter"/>
</dbReference>
<evidence type="ECO:0000313" key="3">
    <source>
        <dbReference type="Proteomes" id="UP000397656"/>
    </source>
</evidence>
<dbReference type="PANTHER" id="PTHR28629">
    <property type="entry name" value="TRIOKINASE/FMN CYCLASE"/>
    <property type="match status" value="1"/>
</dbReference>
<dbReference type="Pfam" id="PF02733">
    <property type="entry name" value="Dak1"/>
    <property type="match status" value="1"/>
</dbReference>
<accession>A0A643FUN1</accession>
<dbReference type="PANTHER" id="PTHR28629:SF4">
    <property type="entry name" value="TRIOKINASE_FMN CYCLASE"/>
    <property type="match status" value="1"/>
</dbReference>
<protein>
    <submittedName>
        <fullName evidence="2">Dihydroxyacetone kinase subunit DhaK</fullName>
    </submittedName>
</protein>
<dbReference type="Proteomes" id="UP000397656">
    <property type="component" value="Chromosome 2"/>
</dbReference>
<dbReference type="SUPFAM" id="SSF82549">
    <property type="entry name" value="DAK1/DegV-like"/>
    <property type="match status" value="1"/>
</dbReference>
<organism evidence="2 3">
    <name type="scientific">Cupriavidus basilensis</name>
    <dbReference type="NCBI Taxonomy" id="68895"/>
    <lineage>
        <taxon>Bacteria</taxon>
        <taxon>Pseudomonadati</taxon>
        <taxon>Pseudomonadota</taxon>
        <taxon>Betaproteobacteria</taxon>
        <taxon>Burkholderiales</taxon>
        <taxon>Burkholderiaceae</taxon>
        <taxon>Cupriavidus</taxon>
    </lineage>
</organism>
<gene>
    <name evidence="2" type="ORF">F7R26_032200</name>
</gene>